<name>A0AAV4LEW9_9BACL</name>
<keyword evidence="3" id="KW-1185">Reference proteome</keyword>
<keyword evidence="1" id="KW-0472">Membrane</keyword>
<comment type="caution">
    <text evidence="2">The sequence shown here is derived from an EMBL/GenBank/DDBJ whole genome shotgun (WGS) entry which is preliminary data.</text>
</comment>
<feature type="transmembrane region" description="Helical" evidence="1">
    <location>
        <begin position="34"/>
        <end position="53"/>
    </location>
</feature>
<keyword evidence="1" id="KW-1133">Transmembrane helix</keyword>
<sequence>MTLHPIPIAMVLLLFGLMAIPPMLAFMKEKRMGLAAFMLLTVVGFVFAAYVAVHVPAGNS</sequence>
<accession>A0AAV4LEW9</accession>
<dbReference type="AlphaFoldDB" id="A0AAV4LEW9"/>
<gene>
    <name evidence="2" type="ORF">DNHGIG_16080</name>
</gene>
<dbReference type="EMBL" id="BOQE01000001">
    <property type="protein sequence ID" value="GIM46059.1"/>
    <property type="molecule type" value="Genomic_DNA"/>
</dbReference>
<evidence type="ECO:0000256" key="1">
    <source>
        <dbReference type="SAM" id="Phobius"/>
    </source>
</evidence>
<organism evidence="2 3">
    <name type="scientific">Collibacillus ludicampi</name>
    <dbReference type="NCBI Taxonomy" id="2771369"/>
    <lineage>
        <taxon>Bacteria</taxon>
        <taxon>Bacillati</taxon>
        <taxon>Bacillota</taxon>
        <taxon>Bacilli</taxon>
        <taxon>Bacillales</taxon>
        <taxon>Alicyclobacillaceae</taxon>
        <taxon>Collibacillus</taxon>
    </lineage>
</organism>
<dbReference type="Proteomes" id="UP001057291">
    <property type="component" value="Unassembled WGS sequence"/>
</dbReference>
<dbReference type="RefSeq" id="WP_282199202.1">
    <property type="nucleotide sequence ID" value="NZ_BOQE01000001.1"/>
</dbReference>
<proteinExistence type="predicted"/>
<evidence type="ECO:0000313" key="2">
    <source>
        <dbReference type="EMBL" id="GIM46059.1"/>
    </source>
</evidence>
<protein>
    <submittedName>
        <fullName evidence="2">Uncharacterized protein</fullName>
    </submittedName>
</protein>
<evidence type="ECO:0000313" key="3">
    <source>
        <dbReference type="Proteomes" id="UP001057291"/>
    </source>
</evidence>
<feature type="transmembrane region" description="Helical" evidence="1">
    <location>
        <begin position="6"/>
        <end position="27"/>
    </location>
</feature>
<reference evidence="2" key="1">
    <citation type="journal article" date="2023" name="Int. J. Syst. Evol. Microbiol.">
        <title>Collibacillus ludicampi gen. nov., sp. nov., a new soil bacterium of the family Alicyclobacillaceae.</title>
        <authorList>
            <person name="Jojima T."/>
            <person name="Ioku Y."/>
            <person name="Fukuta Y."/>
            <person name="Shirasaka N."/>
            <person name="Matsumura Y."/>
            <person name="Mori M."/>
        </authorList>
    </citation>
    <scope>NUCLEOTIDE SEQUENCE</scope>
    <source>
        <strain evidence="2">TP075</strain>
    </source>
</reference>
<keyword evidence="1" id="KW-0812">Transmembrane</keyword>